<keyword evidence="3" id="KW-0812">Transmembrane</keyword>
<dbReference type="Pfam" id="PF13174">
    <property type="entry name" value="TPR_6"/>
    <property type="match status" value="2"/>
</dbReference>
<reference evidence="4" key="1">
    <citation type="submission" date="2020-03" db="EMBL/GenBank/DDBJ databases">
        <title>Psychroflexus Maritimus sp. nov., isolate from marine sediment.</title>
        <authorList>
            <person name="Zhong Y.-L."/>
        </authorList>
    </citation>
    <scope>NUCLEOTIDE SEQUENCE</scope>
    <source>
        <strain evidence="4">C1</strain>
    </source>
</reference>
<gene>
    <name evidence="4" type="ORF">G7034_04805</name>
</gene>
<keyword evidence="1" id="KW-0802">TPR repeat</keyword>
<keyword evidence="5" id="KW-1185">Reference proteome</keyword>
<dbReference type="RefSeq" id="WP_166399831.1">
    <property type="nucleotide sequence ID" value="NZ_JAANAS010000039.1"/>
</dbReference>
<evidence type="ECO:0000313" key="4">
    <source>
        <dbReference type="EMBL" id="NGZ89568.1"/>
    </source>
</evidence>
<evidence type="ECO:0000256" key="2">
    <source>
        <dbReference type="SAM" id="MobiDB-lite"/>
    </source>
</evidence>
<name>A0A967DYW6_9FLAO</name>
<dbReference type="Gene3D" id="1.25.40.10">
    <property type="entry name" value="Tetratricopeptide repeat domain"/>
    <property type="match status" value="1"/>
</dbReference>
<dbReference type="AlphaFoldDB" id="A0A967DYW6"/>
<accession>A0A967DYW6</accession>
<feature type="repeat" description="TPR" evidence="1">
    <location>
        <begin position="170"/>
        <end position="203"/>
    </location>
</feature>
<dbReference type="Pfam" id="PF13181">
    <property type="entry name" value="TPR_8"/>
    <property type="match status" value="1"/>
</dbReference>
<dbReference type="PROSITE" id="PS50005">
    <property type="entry name" value="TPR"/>
    <property type="match status" value="1"/>
</dbReference>
<dbReference type="InterPro" id="IPR019734">
    <property type="entry name" value="TPR_rpt"/>
</dbReference>
<feature type="compositionally biased region" description="Basic residues" evidence="2">
    <location>
        <begin position="1"/>
        <end position="14"/>
    </location>
</feature>
<sequence length="258" mass="28595">MATYNKRGHKPKNKKEREEKIKDESTTAEVFESLDESASKTEEFISKHQKTILGAVVVIAVLALGYLGYQNLVLAPQEVEASEEIVQAQRYFDNAVEADTKKMKDSLYTLSLDGGRGKLGFVAISDSYGSTKTGNLANYYAGMAYLELRNFKKAIAHLDEFKGEDKILSTIALGSIGDAFLELDQKSEALTYFEKAAKANANSFVTPKFHLKAAQTAIELNEIKKAEKHLQAIKNNFPNTEEAKRADLFLGKAEALKQ</sequence>
<feature type="compositionally biased region" description="Basic and acidic residues" evidence="2">
    <location>
        <begin position="15"/>
        <end position="25"/>
    </location>
</feature>
<dbReference type="Proteomes" id="UP000643701">
    <property type="component" value="Unassembled WGS sequence"/>
</dbReference>
<comment type="caution">
    <text evidence="4">The sequence shown here is derived from an EMBL/GenBank/DDBJ whole genome shotgun (WGS) entry which is preliminary data.</text>
</comment>
<evidence type="ECO:0008006" key="6">
    <source>
        <dbReference type="Google" id="ProtNLM"/>
    </source>
</evidence>
<evidence type="ECO:0000313" key="5">
    <source>
        <dbReference type="Proteomes" id="UP000643701"/>
    </source>
</evidence>
<proteinExistence type="predicted"/>
<evidence type="ECO:0000256" key="1">
    <source>
        <dbReference type="PROSITE-ProRule" id="PRU00339"/>
    </source>
</evidence>
<evidence type="ECO:0000256" key="3">
    <source>
        <dbReference type="SAM" id="Phobius"/>
    </source>
</evidence>
<protein>
    <recommendedName>
        <fullName evidence="6">Tetratricopeptide repeat-containing protein</fullName>
    </recommendedName>
</protein>
<keyword evidence="3" id="KW-1133">Transmembrane helix</keyword>
<dbReference type="EMBL" id="JAANAS010000039">
    <property type="protein sequence ID" value="NGZ89568.1"/>
    <property type="molecule type" value="Genomic_DNA"/>
</dbReference>
<organism evidence="4 5">
    <name type="scientific">Psychroflexus maritimus</name>
    <dbReference type="NCBI Taxonomy" id="2714865"/>
    <lineage>
        <taxon>Bacteria</taxon>
        <taxon>Pseudomonadati</taxon>
        <taxon>Bacteroidota</taxon>
        <taxon>Flavobacteriia</taxon>
        <taxon>Flavobacteriales</taxon>
        <taxon>Flavobacteriaceae</taxon>
        <taxon>Psychroflexus</taxon>
    </lineage>
</organism>
<feature type="region of interest" description="Disordered" evidence="2">
    <location>
        <begin position="1"/>
        <end position="28"/>
    </location>
</feature>
<dbReference type="SUPFAM" id="SSF48452">
    <property type="entry name" value="TPR-like"/>
    <property type="match status" value="1"/>
</dbReference>
<keyword evidence="3" id="KW-0472">Membrane</keyword>
<feature type="transmembrane region" description="Helical" evidence="3">
    <location>
        <begin position="51"/>
        <end position="69"/>
    </location>
</feature>
<dbReference type="InterPro" id="IPR011990">
    <property type="entry name" value="TPR-like_helical_dom_sf"/>
</dbReference>